<sequence>MHHYSMLDLAPVPEGADVATALADTIDLARHAENLGYHRFWLAEHHNMPGIASAATSVVIGQVAAATRKIRVGAGGIMLPNHAPLMVAEQFGTLATLFPGRIDLGLGRAPGTDMATARALRRHMDAGDSFPQDVVELLQYLDDTPDGAKVRAVPGQGTHVPVWILGSSLFGAQLAAHLGLPYAFASHFAPAMLEQALATYRATFRPSKWLAKPYAVVAANVFAADTDAEAEFLQSSHILSFARLRKGDPGKLPYPVADVGAEISAPLLAQVKQALACSATGSRDTVRQQLARIVELYRPDELIVTGMIHDPEARRKSFAIAAEVLDGLITHDQAAE</sequence>
<comment type="caution">
    <text evidence="4">The sequence shown here is derived from an EMBL/GenBank/DDBJ whole genome shotgun (WGS) entry which is preliminary data.</text>
</comment>
<evidence type="ECO:0000313" key="5">
    <source>
        <dbReference type="Proteomes" id="UP000613255"/>
    </source>
</evidence>
<dbReference type="InterPro" id="IPR050766">
    <property type="entry name" value="Bact_Lucif_Oxidored"/>
</dbReference>
<reference evidence="4" key="1">
    <citation type="submission" date="2020-12" db="EMBL/GenBank/DDBJ databases">
        <title>Pontibaca salina gen. nov., sp. nov., isolated from marine sediment.</title>
        <authorList>
            <person name="Bo J."/>
            <person name="Wang S."/>
            <person name="Song X."/>
            <person name="Du Z."/>
        </authorList>
    </citation>
    <scope>NUCLEOTIDE SEQUENCE</scope>
    <source>
        <strain evidence="4">S1109L</strain>
    </source>
</reference>
<evidence type="ECO:0000256" key="1">
    <source>
        <dbReference type="ARBA" id="ARBA00007789"/>
    </source>
</evidence>
<comment type="similarity">
    <text evidence="1">To bacterial alkanal monooxygenase alpha and beta chains.</text>
</comment>
<organism evidence="4 5">
    <name type="scientific">Pontibaca salina</name>
    <dbReference type="NCBI Taxonomy" id="2795731"/>
    <lineage>
        <taxon>Bacteria</taxon>
        <taxon>Pseudomonadati</taxon>
        <taxon>Pseudomonadota</taxon>
        <taxon>Alphaproteobacteria</taxon>
        <taxon>Rhodobacterales</taxon>
        <taxon>Roseobacteraceae</taxon>
        <taxon>Pontibaca</taxon>
    </lineage>
</organism>
<dbReference type="GO" id="GO:0005829">
    <property type="term" value="C:cytosol"/>
    <property type="evidence" value="ECO:0007669"/>
    <property type="project" value="TreeGrafter"/>
</dbReference>
<name>A0A934HQ55_9RHOB</name>
<dbReference type="FunFam" id="3.20.20.30:FF:000002">
    <property type="entry name" value="LLM class flavin-dependent oxidoreductase"/>
    <property type="match status" value="1"/>
</dbReference>
<dbReference type="Pfam" id="PF00296">
    <property type="entry name" value="Bac_luciferase"/>
    <property type="match status" value="1"/>
</dbReference>
<accession>A0A934HQ55</accession>
<dbReference type="PANTHER" id="PTHR30137">
    <property type="entry name" value="LUCIFERASE-LIKE MONOOXYGENASE"/>
    <property type="match status" value="1"/>
</dbReference>
<evidence type="ECO:0000313" key="4">
    <source>
        <dbReference type="EMBL" id="MBI6628550.1"/>
    </source>
</evidence>
<dbReference type="InterPro" id="IPR011251">
    <property type="entry name" value="Luciferase-like_dom"/>
</dbReference>
<evidence type="ECO:0000256" key="2">
    <source>
        <dbReference type="ARBA" id="ARBA00074555"/>
    </source>
</evidence>
<feature type="domain" description="Luciferase-like" evidence="3">
    <location>
        <begin position="14"/>
        <end position="295"/>
    </location>
</feature>
<dbReference type="Gene3D" id="3.20.20.30">
    <property type="entry name" value="Luciferase-like domain"/>
    <property type="match status" value="1"/>
</dbReference>
<dbReference type="PANTHER" id="PTHR30137:SF6">
    <property type="entry name" value="LUCIFERASE-LIKE MONOOXYGENASE"/>
    <property type="match status" value="1"/>
</dbReference>
<protein>
    <recommendedName>
        <fullName evidence="2">Luciferase-like monooxygenase</fullName>
    </recommendedName>
</protein>
<dbReference type="InterPro" id="IPR019949">
    <property type="entry name" value="CmoO-like"/>
</dbReference>
<dbReference type="EMBL" id="JAEIJD010000001">
    <property type="protein sequence ID" value="MBI6628550.1"/>
    <property type="molecule type" value="Genomic_DNA"/>
</dbReference>
<gene>
    <name evidence="4" type="ORF">JAO82_01535</name>
</gene>
<dbReference type="SUPFAM" id="SSF51679">
    <property type="entry name" value="Bacterial luciferase-like"/>
    <property type="match status" value="1"/>
</dbReference>
<dbReference type="RefSeq" id="WP_198684565.1">
    <property type="nucleotide sequence ID" value="NZ_JAEIJD010000001.1"/>
</dbReference>
<dbReference type="AlphaFoldDB" id="A0A934HQ55"/>
<dbReference type="NCBIfam" id="TIGR03558">
    <property type="entry name" value="oxido_grp_1"/>
    <property type="match status" value="1"/>
</dbReference>
<dbReference type="GO" id="GO:0016705">
    <property type="term" value="F:oxidoreductase activity, acting on paired donors, with incorporation or reduction of molecular oxygen"/>
    <property type="evidence" value="ECO:0007669"/>
    <property type="project" value="InterPro"/>
</dbReference>
<keyword evidence="5" id="KW-1185">Reference proteome</keyword>
<evidence type="ECO:0000259" key="3">
    <source>
        <dbReference type="Pfam" id="PF00296"/>
    </source>
</evidence>
<dbReference type="InterPro" id="IPR036661">
    <property type="entry name" value="Luciferase-like_sf"/>
</dbReference>
<proteinExistence type="predicted"/>
<dbReference type="Proteomes" id="UP000613255">
    <property type="component" value="Unassembled WGS sequence"/>
</dbReference>